<evidence type="ECO:0000313" key="2">
    <source>
        <dbReference type="Proteomes" id="UP001148313"/>
    </source>
</evidence>
<proteinExistence type="predicted"/>
<gene>
    <name evidence="1" type="ORF">OOZ53_02550</name>
</gene>
<comment type="caution">
    <text evidence="1">The sequence shown here is derived from an EMBL/GenBank/DDBJ whole genome shotgun (WGS) entry which is preliminary data.</text>
</comment>
<dbReference type="Proteomes" id="UP001148313">
    <property type="component" value="Unassembled WGS sequence"/>
</dbReference>
<protein>
    <recommendedName>
        <fullName evidence="3">ABM domain-containing protein</fullName>
    </recommendedName>
</protein>
<accession>A0ABT4VJA7</accession>
<evidence type="ECO:0008006" key="3">
    <source>
        <dbReference type="Google" id="ProtNLM"/>
    </source>
</evidence>
<dbReference type="Gene3D" id="3.30.70.100">
    <property type="match status" value="1"/>
</dbReference>
<sequence>MRGITITYKYSGPEEDWRNAMESFISAIDNDSEIAGKFTYQVSVADDGETRIHWGRWDSQDTLKALQSRDYFSAFAAKVKQFAGGQPQTTGADIHFKTQGW</sequence>
<dbReference type="EMBL" id="JAPJZH010000001">
    <property type="protein sequence ID" value="MDA4844207.1"/>
    <property type="molecule type" value="Genomic_DNA"/>
</dbReference>
<evidence type="ECO:0000313" key="1">
    <source>
        <dbReference type="EMBL" id="MDA4844207.1"/>
    </source>
</evidence>
<organism evidence="1 2">
    <name type="scientific">Hoeflea poritis</name>
    <dbReference type="NCBI Taxonomy" id="2993659"/>
    <lineage>
        <taxon>Bacteria</taxon>
        <taxon>Pseudomonadati</taxon>
        <taxon>Pseudomonadota</taxon>
        <taxon>Alphaproteobacteria</taxon>
        <taxon>Hyphomicrobiales</taxon>
        <taxon>Rhizobiaceae</taxon>
        <taxon>Hoeflea</taxon>
    </lineage>
</organism>
<name>A0ABT4VJA7_9HYPH</name>
<dbReference type="RefSeq" id="WP_271087729.1">
    <property type="nucleotide sequence ID" value="NZ_JAPJZH010000001.1"/>
</dbReference>
<reference evidence="1" key="1">
    <citation type="submission" date="2022-11" db="EMBL/GenBank/DDBJ databases">
        <title>Hoeflea poritis sp. nov., isolated from scleractinian coral Porites lutea.</title>
        <authorList>
            <person name="Zhang G."/>
            <person name="Wei Q."/>
            <person name="Cai L."/>
        </authorList>
    </citation>
    <scope>NUCLEOTIDE SEQUENCE</scope>
    <source>
        <strain evidence="1">E7-10</strain>
    </source>
</reference>
<keyword evidence="2" id="KW-1185">Reference proteome</keyword>